<keyword evidence="6" id="KW-1185">Reference proteome</keyword>
<dbReference type="EMBL" id="JAOPJZ010000002">
    <property type="protein sequence ID" value="MCU4751415.1"/>
    <property type="molecule type" value="Genomic_DNA"/>
</dbReference>
<evidence type="ECO:0000259" key="3">
    <source>
        <dbReference type="Pfam" id="PF04295"/>
    </source>
</evidence>
<proteinExistence type="inferred from homology"/>
<reference evidence="5 6" key="1">
    <citation type="submission" date="2022-09" db="EMBL/GenBank/DDBJ databases">
        <title>Enrichment on poylsaccharides allowed isolation of novel metabolic and taxonomic groups of Haloarchaea.</title>
        <authorList>
            <person name="Sorokin D.Y."/>
            <person name="Elcheninov A.G."/>
            <person name="Khizhniak T.V."/>
            <person name="Kolganova T.V."/>
            <person name="Kublanov I.V."/>
        </authorList>
    </citation>
    <scope>NUCLEOTIDE SEQUENCE [LARGE SCALE GENOMIC DNA]</scope>
    <source>
        <strain evidence="5 6">AArc-curdl1</strain>
    </source>
</reference>
<dbReference type="GO" id="GO:0016787">
    <property type="term" value="F:hydrolase activity"/>
    <property type="evidence" value="ECO:0007669"/>
    <property type="project" value="UniProtKB-KW"/>
</dbReference>
<dbReference type="Pfam" id="PF20629">
    <property type="entry name" value="GD_AH_C"/>
    <property type="match status" value="1"/>
</dbReference>
<feature type="domain" description="D-galactarate/Altronate dehydratase C-terminal" evidence="4">
    <location>
        <begin position="255"/>
        <end position="374"/>
    </location>
</feature>
<protein>
    <submittedName>
        <fullName evidence="5">UxaA family hydrolase</fullName>
    </submittedName>
</protein>
<comment type="similarity">
    <text evidence="1">Belongs to the UxaA family.</text>
</comment>
<name>A0AAP2Z6N6_9EURY</name>
<sequence>MSAKPTDNETGSNPENTVNAYVRSDGRIGVRNRVLVLPSVICSHVVADRIAGAVPNAVSAPHDHGCGQIGADKEQTERTFHGVGANPNIAGTVVVGLGCETIQSNDVATRLETAGVRVEELSIQRAGGTDPAIERGVEVATKLTDTDETERTTVGLDDITVGVVSTDVQSSTLNRADPLVGEVIREVVDAGGRAIVAGTERVQPHASDIVANAANAEIASQLEELLETQARLPARTIGLRRQAADRSFPDLARQWGELPIREVIPYGASSELDSGVALVDAPSGFAEAATALVAAGAHVVVHVTADGIPTGHPIAPVIKVTGNEDTYEALADDIDVLATDPSTTLVDTVRQVLNGEASCAEQHGLSEFAITRVGPSM</sequence>
<dbReference type="PANTHER" id="PTHR30536:SF5">
    <property type="entry name" value="ALTRONATE DEHYDRATASE"/>
    <property type="match status" value="1"/>
</dbReference>
<dbReference type="AlphaFoldDB" id="A0AAP2Z6N6"/>
<comment type="caution">
    <text evidence="5">The sequence shown here is derived from an EMBL/GenBank/DDBJ whole genome shotgun (WGS) entry which is preliminary data.</text>
</comment>
<dbReference type="Proteomes" id="UP001321047">
    <property type="component" value="Unassembled WGS sequence"/>
</dbReference>
<accession>A0AAP2Z6N6</accession>
<dbReference type="GO" id="GO:0016829">
    <property type="term" value="F:lyase activity"/>
    <property type="evidence" value="ECO:0007669"/>
    <property type="project" value="UniProtKB-KW"/>
</dbReference>
<evidence type="ECO:0000256" key="2">
    <source>
        <dbReference type="ARBA" id="ARBA00023239"/>
    </source>
</evidence>
<dbReference type="Pfam" id="PF04295">
    <property type="entry name" value="GD_AH_second"/>
    <property type="match status" value="1"/>
</dbReference>
<feature type="domain" description="D-galactarate/Altronate dehydratase second" evidence="3">
    <location>
        <begin position="20"/>
        <end position="144"/>
    </location>
</feature>
<dbReference type="PANTHER" id="PTHR30536">
    <property type="entry name" value="ALTRONATE/GALACTARATE DEHYDRATASE"/>
    <property type="match status" value="1"/>
</dbReference>
<evidence type="ECO:0000313" key="6">
    <source>
        <dbReference type="Proteomes" id="UP001321047"/>
    </source>
</evidence>
<organism evidence="5 6">
    <name type="scientific">Natronosalvus hydrolyticus</name>
    <dbReference type="NCBI Taxonomy" id="2979988"/>
    <lineage>
        <taxon>Archaea</taxon>
        <taxon>Methanobacteriati</taxon>
        <taxon>Methanobacteriota</taxon>
        <taxon>Stenosarchaea group</taxon>
        <taxon>Halobacteria</taxon>
        <taxon>Halobacteriales</taxon>
        <taxon>Natrialbaceae</taxon>
        <taxon>Natronosalvus</taxon>
    </lineage>
</organism>
<gene>
    <name evidence="5" type="ORF">OB919_05385</name>
</gene>
<evidence type="ECO:0000313" key="5">
    <source>
        <dbReference type="EMBL" id="MCU4751415.1"/>
    </source>
</evidence>
<evidence type="ECO:0000256" key="1">
    <source>
        <dbReference type="ARBA" id="ARBA00010986"/>
    </source>
</evidence>
<dbReference type="GO" id="GO:0019698">
    <property type="term" value="P:D-galacturonate catabolic process"/>
    <property type="evidence" value="ECO:0007669"/>
    <property type="project" value="TreeGrafter"/>
</dbReference>
<evidence type="ECO:0000259" key="4">
    <source>
        <dbReference type="Pfam" id="PF20629"/>
    </source>
</evidence>
<dbReference type="InterPro" id="IPR007392">
    <property type="entry name" value="GD_AH_second"/>
</dbReference>
<keyword evidence="2" id="KW-0456">Lyase</keyword>
<dbReference type="InterPro" id="IPR048332">
    <property type="entry name" value="GD_AH_C"/>
</dbReference>
<keyword evidence="5" id="KW-0378">Hydrolase</keyword>
<dbReference type="InterPro" id="IPR052172">
    <property type="entry name" value="UxaA_altronate/galactarate_dh"/>
</dbReference>